<accession>Q1DAP1</accession>
<dbReference type="HOGENOM" id="CLU_2410170_0_0_7"/>
<evidence type="ECO:0000313" key="3">
    <source>
        <dbReference type="Proteomes" id="UP000002402"/>
    </source>
</evidence>
<evidence type="ECO:0000313" key="2">
    <source>
        <dbReference type="EMBL" id="ABF89225.1"/>
    </source>
</evidence>
<dbReference type="AlphaFoldDB" id="Q1DAP1"/>
<dbReference type="EnsemblBacteria" id="ABF89225">
    <property type="protein sequence ID" value="ABF89225"/>
    <property type="gene ID" value="MXAN_2053"/>
</dbReference>
<organism evidence="2 3">
    <name type="scientific">Myxococcus xanthus (strain DK1622)</name>
    <dbReference type="NCBI Taxonomy" id="246197"/>
    <lineage>
        <taxon>Bacteria</taxon>
        <taxon>Pseudomonadati</taxon>
        <taxon>Myxococcota</taxon>
        <taxon>Myxococcia</taxon>
        <taxon>Myxococcales</taxon>
        <taxon>Cystobacterineae</taxon>
        <taxon>Myxococcaceae</taxon>
        <taxon>Myxococcus</taxon>
    </lineage>
</organism>
<dbReference type="Proteomes" id="UP000002402">
    <property type="component" value="Chromosome"/>
</dbReference>
<evidence type="ECO:0000256" key="1">
    <source>
        <dbReference type="SAM" id="MobiDB-lite"/>
    </source>
</evidence>
<proteinExistence type="predicted"/>
<dbReference type="OrthoDB" id="5521092at2"/>
<name>Q1DAP1_MYXXD</name>
<keyword evidence="3" id="KW-1185">Reference proteome</keyword>
<gene>
    <name evidence="2" type="ordered locus">MXAN_2053</name>
</gene>
<protein>
    <submittedName>
        <fullName evidence="2">Uncharacterized protein</fullName>
    </submittedName>
</protein>
<feature type="region of interest" description="Disordered" evidence="1">
    <location>
        <begin position="1"/>
        <end position="41"/>
    </location>
</feature>
<sequence length="100" mass="11196">MCAGWSPDMSGRQRAKTVVRLEEARQSTPTQRAPTPPVEPDPLYGVVLLKTAMELKRRQDGTVEDILRGVLARMRIPEAEFFAYLEQQGGLLQALGMRGR</sequence>
<dbReference type="KEGG" id="mxa:MXAN_2053"/>
<reference evidence="2 3" key="1">
    <citation type="journal article" date="2006" name="Proc. Natl. Acad. Sci. U.S.A.">
        <title>Evolution of sensory complexity recorded in a myxobacterial genome.</title>
        <authorList>
            <person name="Goldman B.S."/>
            <person name="Nierman W.C."/>
            <person name="Kaiser D."/>
            <person name="Slater S.C."/>
            <person name="Durkin A.S."/>
            <person name="Eisen J.A."/>
            <person name="Ronning C.M."/>
            <person name="Barbazuk W.B."/>
            <person name="Blanchard M."/>
            <person name="Field C."/>
            <person name="Halling C."/>
            <person name="Hinkle G."/>
            <person name="Iartchuk O."/>
            <person name="Kim H.S."/>
            <person name="Mackenzie C."/>
            <person name="Madupu R."/>
            <person name="Miller N."/>
            <person name="Shvartsbeyn A."/>
            <person name="Sullivan S.A."/>
            <person name="Vaudin M."/>
            <person name="Wiegand R."/>
            <person name="Kaplan H.B."/>
        </authorList>
    </citation>
    <scope>NUCLEOTIDE SEQUENCE [LARGE SCALE GENOMIC DNA]</scope>
    <source>
        <strain evidence="3">DK1622</strain>
    </source>
</reference>
<dbReference type="EMBL" id="CP000113">
    <property type="protein sequence ID" value="ABF89225.1"/>
    <property type="molecule type" value="Genomic_DNA"/>
</dbReference>